<sequence length="491" mass="54793">MATTAVIDRTPQSLTPARQNSRKFGRHDFNRFNSLSPWYVCAGEKDIRTVHVDCRLLCKESKLGFFGTGRDEQPAGVIFLAFDISQPDDCRLSSVAVEVTLDQEHHLCKQYRTSSTRNISSPLQVRTWGPTKLTGEKRKETVEVNTSGTPSAQFPGGGFGGLGFSKTRTVECCSRWTFHGSLVRAARSRLYSGLKWTLTENTLDKGSRSSGNFYTAFSFQYNGQPLVMKVKIDGKLGRSDKWKEKSKKVTRAWKKKFGPREDHPEDISTTLIEHVPAKNLRLDNLADALGKMMEKKNLLEGVPVEVPDVQPSAYLPTTAGPEDDGELAQEGVSMDDAHLHSINSTSQMPYPRAWRAGVCRVPTWLVDEEPRHQPTWANPTEPTLSNLFHAQDKYFAPCMSRSIVREVSEVSPAATLVEEEEEDENDESRNDQSGIDNSHVDQEMVAKVLRIAAVRMLLQLLANLLDLVGSQASPKKAVSRKMLQQSQVKGV</sequence>
<evidence type="ECO:0000313" key="3">
    <source>
        <dbReference type="Proteomes" id="UP000777438"/>
    </source>
</evidence>
<organism evidence="2 3">
    <name type="scientific">Thelonectria olida</name>
    <dbReference type="NCBI Taxonomy" id="1576542"/>
    <lineage>
        <taxon>Eukaryota</taxon>
        <taxon>Fungi</taxon>
        <taxon>Dikarya</taxon>
        <taxon>Ascomycota</taxon>
        <taxon>Pezizomycotina</taxon>
        <taxon>Sordariomycetes</taxon>
        <taxon>Hypocreomycetidae</taxon>
        <taxon>Hypocreales</taxon>
        <taxon>Nectriaceae</taxon>
        <taxon>Thelonectria</taxon>
    </lineage>
</organism>
<name>A0A9P8W2C3_9HYPO</name>
<protein>
    <submittedName>
        <fullName evidence="2">Uncharacterized protein</fullName>
    </submittedName>
</protein>
<evidence type="ECO:0000313" key="2">
    <source>
        <dbReference type="EMBL" id="KAH6885312.1"/>
    </source>
</evidence>
<evidence type="ECO:0000256" key="1">
    <source>
        <dbReference type="SAM" id="MobiDB-lite"/>
    </source>
</evidence>
<reference evidence="2 3" key="1">
    <citation type="journal article" date="2021" name="Nat. Commun.">
        <title>Genetic determinants of endophytism in the Arabidopsis root mycobiome.</title>
        <authorList>
            <person name="Mesny F."/>
            <person name="Miyauchi S."/>
            <person name="Thiergart T."/>
            <person name="Pickel B."/>
            <person name="Atanasova L."/>
            <person name="Karlsson M."/>
            <person name="Huettel B."/>
            <person name="Barry K.W."/>
            <person name="Haridas S."/>
            <person name="Chen C."/>
            <person name="Bauer D."/>
            <person name="Andreopoulos W."/>
            <person name="Pangilinan J."/>
            <person name="LaButti K."/>
            <person name="Riley R."/>
            <person name="Lipzen A."/>
            <person name="Clum A."/>
            <person name="Drula E."/>
            <person name="Henrissat B."/>
            <person name="Kohler A."/>
            <person name="Grigoriev I.V."/>
            <person name="Martin F.M."/>
            <person name="Hacquard S."/>
        </authorList>
    </citation>
    <scope>NUCLEOTIDE SEQUENCE [LARGE SCALE GENOMIC DNA]</scope>
    <source>
        <strain evidence="2 3">MPI-CAGE-CH-0241</strain>
    </source>
</reference>
<dbReference type="OrthoDB" id="3922785at2759"/>
<accession>A0A9P8W2C3</accession>
<gene>
    <name evidence="2" type="ORF">B0T10DRAFT_576964</name>
</gene>
<proteinExistence type="predicted"/>
<feature type="region of interest" description="Disordered" evidence="1">
    <location>
        <begin position="409"/>
        <end position="438"/>
    </location>
</feature>
<dbReference type="EMBL" id="JAGPYM010000018">
    <property type="protein sequence ID" value="KAH6885312.1"/>
    <property type="molecule type" value="Genomic_DNA"/>
</dbReference>
<comment type="caution">
    <text evidence="2">The sequence shown here is derived from an EMBL/GenBank/DDBJ whole genome shotgun (WGS) entry which is preliminary data.</text>
</comment>
<feature type="compositionally biased region" description="Acidic residues" evidence="1">
    <location>
        <begin position="417"/>
        <end position="426"/>
    </location>
</feature>
<dbReference type="AlphaFoldDB" id="A0A9P8W2C3"/>
<keyword evidence="3" id="KW-1185">Reference proteome</keyword>
<feature type="compositionally biased region" description="Polar residues" evidence="1">
    <location>
        <begin position="10"/>
        <end position="19"/>
    </location>
</feature>
<feature type="region of interest" description="Disordered" evidence="1">
    <location>
        <begin position="1"/>
        <end position="20"/>
    </location>
</feature>
<dbReference type="Proteomes" id="UP000777438">
    <property type="component" value="Unassembled WGS sequence"/>
</dbReference>